<evidence type="ECO:0000256" key="2">
    <source>
        <dbReference type="ARBA" id="ARBA00022448"/>
    </source>
</evidence>
<dbReference type="RefSeq" id="WP_040038534.1">
    <property type="nucleotide sequence ID" value="NZ_JWJG01000005.1"/>
</dbReference>
<evidence type="ECO:0000256" key="1">
    <source>
        <dbReference type="ARBA" id="ARBA00004651"/>
    </source>
</evidence>
<evidence type="ECO:0000313" key="10">
    <source>
        <dbReference type="Proteomes" id="UP000031572"/>
    </source>
</evidence>
<dbReference type="PANTHER" id="PTHR42718:SF46">
    <property type="entry name" value="BLR6921 PROTEIN"/>
    <property type="match status" value="1"/>
</dbReference>
<dbReference type="EMBL" id="JWJG01000005">
    <property type="protein sequence ID" value="KIF84134.1"/>
    <property type="molecule type" value="Genomic_DNA"/>
</dbReference>
<feature type="transmembrane region" description="Helical" evidence="7">
    <location>
        <begin position="141"/>
        <end position="161"/>
    </location>
</feature>
<evidence type="ECO:0000259" key="8">
    <source>
        <dbReference type="PROSITE" id="PS50850"/>
    </source>
</evidence>
<dbReference type="PROSITE" id="PS50850">
    <property type="entry name" value="MFS"/>
    <property type="match status" value="1"/>
</dbReference>
<dbReference type="SUPFAM" id="SSF103473">
    <property type="entry name" value="MFS general substrate transporter"/>
    <property type="match status" value="1"/>
</dbReference>
<comment type="caution">
    <text evidence="9">The sequence shown here is derived from an EMBL/GenBank/DDBJ whole genome shotgun (WGS) entry which is preliminary data.</text>
</comment>
<accession>A0A0C2BVT0</accession>
<organism evidence="9 10">
    <name type="scientific">Noviherbaspirillum autotrophicum</name>
    <dbReference type="NCBI Taxonomy" id="709839"/>
    <lineage>
        <taxon>Bacteria</taxon>
        <taxon>Pseudomonadati</taxon>
        <taxon>Pseudomonadota</taxon>
        <taxon>Betaproteobacteria</taxon>
        <taxon>Burkholderiales</taxon>
        <taxon>Oxalobacteraceae</taxon>
        <taxon>Noviherbaspirillum</taxon>
    </lineage>
</organism>
<feature type="transmembrane region" description="Helical" evidence="7">
    <location>
        <begin position="330"/>
        <end position="351"/>
    </location>
</feature>
<dbReference type="Pfam" id="PF07690">
    <property type="entry name" value="MFS_1"/>
    <property type="match status" value="1"/>
</dbReference>
<keyword evidence="2" id="KW-0813">Transport</keyword>
<feature type="transmembrane region" description="Helical" evidence="7">
    <location>
        <begin position="263"/>
        <end position="289"/>
    </location>
</feature>
<evidence type="ECO:0000256" key="5">
    <source>
        <dbReference type="ARBA" id="ARBA00022989"/>
    </source>
</evidence>
<feature type="transmembrane region" description="Helical" evidence="7">
    <location>
        <begin position="301"/>
        <end position="318"/>
    </location>
</feature>
<feature type="transmembrane region" description="Helical" evidence="7">
    <location>
        <begin position="400"/>
        <end position="418"/>
    </location>
</feature>
<evidence type="ECO:0000313" key="9">
    <source>
        <dbReference type="EMBL" id="KIF84134.1"/>
    </source>
</evidence>
<feature type="transmembrane region" description="Helical" evidence="7">
    <location>
        <begin position="226"/>
        <end position="243"/>
    </location>
</feature>
<gene>
    <name evidence="9" type="ORF">TSA66_00440</name>
</gene>
<dbReference type="GO" id="GO:0005886">
    <property type="term" value="C:plasma membrane"/>
    <property type="evidence" value="ECO:0007669"/>
    <property type="project" value="UniProtKB-SubCell"/>
</dbReference>
<keyword evidence="6 7" id="KW-0472">Membrane</keyword>
<evidence type="ECO:0000256" key="3">
    <source>
        <dbReference type="ARBA" id="ARBA00022475"/>
    </source>
</evidence>
<dbReference type="CDD" id="cd17321">
    <property type="entry name" value="MFS_MMR_MDR_like"/>
    <property type="match status" value="1"/>
</dbReference>
<protein>
    <submittedName>
        <fullName evidence="9">Multidrug MFS transporter</fullName>
    </submittedName>
</protein>
<proteinExistence type="predicted"/>
<dbReference type="OrthoDB" id="9807274at2"/>
<feature type="transmembrane region" description="Helical" evidence="7">
    <location>
        <begin position="108"/>
        <end position="129"/>
    </location>
</feature>
<keyword evidence="5 7" id="KW-1133">Transmembrane helix</keyword>
<dbReference type="InterPro" id="IPR036259">
    <property type="entry name" value="MFS_trans_sf"/>
</dbReference>
<dbReference type="STRING" id="709839.TSA66_00440"/>
<reference evidence="9 10" key="1">
    <citation type="submission" date="2014-12" db="EMBL/GenBank/DDBJ databases">
        <title>Denitrispirillum autotrophicum gen. nov., sp. nov., Denitrifying, Facultatively Autotrophic Bacteria Isolated from Rice Paddy Soil.</title>
        <authorList>
            <person name="Ishii S."/>
            <person name="Ashida N."/>
            <person name="Ohno H."/>
            <person name="Otsuka S."/>
            <person name="Yokota A."/>
            <person name="Senoo K."/>
        </authorList>
    </citation>
    <scope>NUCLEOTIDE SEQUENCE [LARGE SCALE GENOMIC DNA]</scope>
    <source>
        <strain evidence="9 10">TSA66</strain>
    </source>
</reference>
<name>A0A0C2BVT0_9BURK</name>
<dbReference type="InterPro" id="IPR011701">
    <property type="entry name" value="MFS"/>
</dbReference>
<dbReference type="AlphaFoldDB" id="A0A0C2BVT0"/>
<dbReference type="Proteomes" id="UP000031572">
    <property type="component" value="Unassembled WGS sequence"/>
</dbReference>
<dbReference type="InterPro" id="IPR020846">
    <property type="entry name" value="MFS_dom"/>
</dbReference>
<feature type="transmembrane region" description="Helical" evidence="7">
    <location>
        <begin position="12"/>
        <end position="38"/>
    </location>
</feature>
<dbReference type="Gene3D" id="1.20.1720.10">
    <property type="entry name" value="Multidrug resistance protein D"/>
    <property type="match status" value="1"/>
</dbReference>
<dbReference type="Gene3D" id="1.20.1250.20">
    <property type="entry name" value="MFS general substrate transporter like domains"/>
    <property type="match status" value="1"/>
</dbReference>
<keyword evidence="4 7" id="KW-0812">Transmembrane</keyword>
<feature type="transmembrane region" description="Helical" evidence="7">
    <location>
        <begin position="199"/>
        <end position="220"/>
    </location>
</feature>
<keyword evidence="3" id="KW-1003">Cell membrane</keyword>
<evidence type="ECO:0000256" key="7">
    <source>
        <dbReference type="SAM" id="Phobius"/>
    </source>
</evidence>
<comment type="subcellular location">
    <subcellularLocation>
        <location evidence="1">Cell membrane</location>
        <topology evidence="1">Multi-pass membrane protein</topology>
    </subcellularLocation>
</comment>
<dbReference type="PRINTS" id="PR01036">
    <property type="entry name" value="TCRTETB"/>
</dbReference>
<evidence type="ECO:0000256" key="4">
    <source>
        <dbReference type="ARBA" id="ARBA00022692"/>
    </source>
</evidence>
<sequence>MMDGLPHPQRFYAFITIAIAMTMAVLDSAIVNIALPTIGQELAISPAETIWIVNAFQLAVTVSLLPLASLGESIGYKKIYWCGLAVFTAASFACATSHSLLALSVARMVQGVGAAGIMSVNIALVRFIFPRQQLGIGMGYTSLIVAVSSAAGPTVASAILSFAHWQWLFLVNVPLGLAALVVAARTLPTTPVSGHRFDLASTMLNALTFGCLITGLNAFSDPDGRARAAVLLAGALFFGAFYVRRERRLAIPMLPFDLLRSPVFAFSMMTSISSFAAQTMAYVALPFYFQHTLGRSEVATGFLMTPWPLTTALIAPLAGRLSDRIAPERLCSTGLVILSIGLASLAMIGSAPSGFDLSWRLAVCGLGFGLFQSPNNRIIISSAPRERSGGASGLQSMGRLLGQSIGAAFVAIVFGLVHGSQTAWVIWCGTSLSLMAACASGMRRTSIAKA</sequence>
<dbReference type="GO" id="GO:0022857">
    <property type="term" value="F:transmembrane transporter activity"/>
    <property type="evidence" value="ECO:0007669"/>
    <property type="project" value="InterPro"/>
</dbReference>
<keyword evidence="10" id="KW-1185">Reference proteome</keyword>
<feature type="domain" description="Major facilitator superfamily (MFS) profile" evidence="8">
    <location>
        <begin position="13"/>
        <end position="450"/>
    </location>
</feature>
<dbReference type="PANTHER" id="PTHR42718">
    <property type="entry name" value="MAJOR FACILITATOR SUPERFAMILY MULTIDRUG TRANSPORTER MFSC"/>
    <property type="match status" value="1"/>
</dbReference>
<dbReference type="FunFam" id="1.20.1720.10:FF:000011">
    <property type="entry name" value="Transporter, major facilitator family"/>
    <property type="match status" value="1"/>
</dbReference>
<feature type="transmembrane region" description="Helical" evidence="7">
    <location>
        <begin position="167"/>
        <end position="187"/>
    </location>
</feature>
<feature type="transmembrane region" description="Helical" evidence="7">
    <location>
        <begin position="50"/>
        <end position="67"/>
    </location>
</feature>
<evidence type="ECO:0000256" key="6">
    <source>
        <dbReference type="ARBA" id="ARBA00023136"/>
    </source>
</evidence>
<feature type="transmembrane region" description="Helical" evidence="7">
    <location>
        <begin position="79"/>
        <end position="102"/>
    </location>
</feature>